<accession>A0AAU2GRD9</accession>
<comment type="cofactor">
    <cofactor evidence="1">
        <name>a divalent metal cation</name>
        <dbReference type="ChEBI" id="CHEBI:60240"/>
    </cofactor>
</comment>
<organism evidence="5">
    <name type="scientific">Streptomyces sp. NBC_00060</name>
    <dbReference type="NCBI Taxonomy" id="2975636"/>
    <lineage>
        <taxon>Bacteria</taxon>
        <taxon>Bacillati</taxon>
        <taxon>Actinomycetota</taxon>
        <taxon>Actinomycetes</taxon>
        <taxon>Kitasatosporales</taxon>
        <taxon>Streptomycetaceae</taxon>
        <taxon>Streptomyces</taxon>
    </lineage>
</organism>
<dbReference type="Pfam" id="PF13613">
    <property type="entry name" value="HTH_Tnp_4"/>
    <property type="match status" value="1"/>
</dbReference>
<evidence type="ECO:0000256" key="2">
    <source>
        <dbReference type="ARBA" id="ARBA00022723"/>
    </source>
</evidence>
<dbReference type="AlphaFoldDB" id="A0AAU2GRD9"/>
<dbReference type="Pfam" id="PF13359">
    <property type="entry name" value="DDE_Tnp_4"/>
    <property type="match status" value="1"/>
</dbReference>
<gene>
    <name evidence="5" type="ORF">OHV25_01450</name>
</gene>
<feature type="domain" description="Transposase Helix-turn-helix" evidence="4">
    <location>
        <begin position="31"/>
        <end position="82"/>
    </location>
</feature>
<dbReference type="EMBL" id="CP108253">
    <property type="protein sequence ID" value="WTU38315.1"/>
    <property type="molecule type" value="Genomic_DNA"/>
</dbReference>
<evidence type="ECO:0000256" key="1">
    <source>
        <dbReference type="ARBA" id="ARBA00001968"/>
    </source>
</evidence>
<keyword evidence="2" id="KW-0479">Metal-binding</keyword>
<dbReference type="GO" id="GO:0046872">
    <property type="term" value="F:metal ion binding"/>
    <property type="evidence" value="ECO:0007669"/>
    <property type="project" value="UniProtKB-KW"/>
</dbReference>
<dbReference type="InterPro" id="IPR027805">
    <property type="entry name" value="Transposase_HTH_dom"/>
</dbReference>
<reference evidence="5" key="1">
    <citation type="submission" date="2022-10" db="EMBL/GenBank/DDBJ databases">
        <title>The complete genomes of actinobacterial strains from the NBC collection.</title>
        <authorList>
            <person name="Joergensen T.S."/>
            <person name="Alvarez Arevalo M."/>
            <person name="Sterndorff E.B."/>
            <person name="Faurdal D."/>
            <person name="Vuksanovic O."/>
            <person name="Mourched A.-S."/>
            <person name="Charusanti P."/>
            <person name="Shaw S."/>
            <person name="Blin K."/>
            <person name="Weber T."/>
        </authorList>
    </citation>
    <scope>NUCLEOTIDE SEQUENCE</scope>
    <source>
        <strain evidence="5">NBC_00060</strain>
    </source>
</reference>
<feature type="domain" description="DDE Tnp4" evidence="3">
    <location>
        <begin position="98"/>
        <end position="244"/>
    </location>
</feature>
<dbReference type="InterPro" id="IPR027806">
    <property type="entry name" value="HARBI1_dom"/>
</dbReference>
<sequence>MVPYPAALDLPHALVEWVTMLIVTREGDRRCKLPPHQRALVGLVYLRRHDTLAQLAAGFGISVGTAHAYTAAVISLLADRTPGLLRVLRETDPGHVLVDGTLAECDRVGDGRADYSHKHRRHGVNVQVVTAPAGQLLWISPALPGRAHDLTAARTHRIIRICERQGVPLLADRAYTGGGSWVTTALRRPPNGELSPTQLTVNRALAQARAPVERGVARLKSWRIFRRSRCSPNRMTSIAKAVLTLERHR</sequence>
<evidence type="ECO:0000313" key="5">
    <source>
        <dbReference type="EMBL" id="WTU38315.1"/>
    </source>
</evidence>
<evidence type="ECO:0000259" key="3">
    <source>
        <dbReference type="Pfam" id="PF13359"/>
    </source>
</evidence>
<protein>
    <submittedName>
        <fullName evidence="5">Transposase</fullName>
    </submittedName>
</protein>
<name>A0AAU2GRD9_9ACTN</name>
<evidence type="ECO:0000259" key="4">
    <source>
        <dbReference type="Pfam" id="PF13613"/>
    </source>
</evidence>
<proteinExistence type="predicted"/>